<keyword evidence="1" id="KW-0547">Nucleotide-binding</keyword>
<keyword evidence="3" id="KW-0347">Helicase</keyword>
<dbReference type="AlphaFoldDB" id="A0A381X8K9"/>
<evidence type="ECO:0000256" key="3">
    <source>
        <dbReference type="ARBA" id="ARBA00022806"/>
    </source>
</evidence>
<evidence type="ECO:0000256" key="2">
    <source>
        <dbReference type="ARBA" id="ARBA00022801"/>
    </source>
</evidence>
<dbReference type="InterPro" id="IPR014017">
    <property type="entry name" value="DNA_helicase_UvrD-like_C"/>
</dbReference>
<dbReference type="GO" id="GO:0000725">
    <property type="term" value="P:recombinational repair"/>
    <property type="evidence" value="ECO:0007669"/>
    <property type="project" value="TreeGrafter"/>
</dbReference>
<organism evidence="6">
    <name type="scientific">marine metagenome</name>
    <dbReference type="NCBI Taxonomy" id="408172"/>
    <lineage>
        <taxon>unclassified sequences</taxon>
        <taxon>metagenomes</taxon>
        <taxon>ecological metagenomes</taxon>
    </lineage>
</organism>
<name>A0A381X8K9_9ZZZZ</name>
<evidence type="ECO:0000256" key="4">
    <source>
        <dbReference type="ARBA" id="ARBA00022840"/>
    </source>
</evidence>
<dbReference type="PANTHER" id="PTHR11070:SF2">
    <property type="entry name" value="ATP-DEPENDENT DNA HELICASE SRS2"/>
    <property type="match status" value="1"/>
</dbReference>
<evidence type="ECO:0000256" key="1">
    <source>
        <dbReference type="ARBA" id="ARBA00022741"/>
    </source>
</evidence>
<dbReference type="GO" id="GO:0005524">
    <property type="term" value="F:ATP binding"/>
    <property type="evidence" value="ECO:0007669"/>
    <property type="project" value="UniProtKB-KW"/>
</dbReference>
<dbReference type="GO" id="GO:0043138">
    <property type="term" value="F:3'-5' DNA helicase activity"/>
    <property type="evidence" value="ECO:0007669"/>
    <property type="project" value="TreeGrafter"/>
</dbReference>
<sequence>NLESFLEHVALATSLDQNWQSEKVNLMTMHSSKGLEFDVVLLPGWEEGLFPHQKSIEEKGENGLEEERRLAYVGITRAKKLAKISFSMNRFYQGDWIDSMASRFVDELPEEYVKKSNNFIEENSEDFDFNQDLEFGEEARSPGWIRYQKKLNDKKNKKINN</sequence>
<feature type="non-terminal residue" evidence="6">
    <location>
        <position position="1"/>
    </location>
</feature>
<dbReference type="Gene3D" id="3.40.50.300">
    <property type="entry name" value="P-loop containing nucleotide triphosphate hydrolases"/>
    <property type="match status" value="1"/>
</dbReference>
<keyword evidence="2" id="KW-0378">Hydrolase</keyword>
<dbReference type="GO" id="GO:0005829">
    <property type="term" value="C:cytosol"/>
    <property type="evidence" value="ECO:0007669"/>
    <property type="project" value="TreeGrafter"/>
</dbReference>
<accession>A0A381X8K9</accession>
<feature type="domain" description="UvrD-like helicase C-terminal" evidence="5">
    <location>
        <begin position="1"/>
        <end position="86"/>
    </location>
</feature>
<gene>
    <name evidence="6" type="ORF">METZ01_LOCUS113736</name>
</gene>
<evidence type="ECO:0000259" key="5">
    <source>
        <dbReference type="Pfam" id="PF13361"/>
    </source>
</evidence>
<protein>
    <recommendedName>
        <fullName evidence="5">UvrD-like helicase C-terminal domain-containing protein</fullName>
    </recommendedName>
</protein>
<dbReference type="PANTHER" id="PTHR11070">
    <property type="entry name" value="UVRD / RECB / PCRA DNA HELICASE FAMILY MEMBER"/>
    <property type="match status" value="1"/>
</dbReference>
<dbReference type="GO" id="GO:0016787">
    <property type="term" value="F:hydrolase activity"/>
    <property type="evidence" value="ECO:0007669"/>
    <property type="project" value="UniProtKB-KW"/>
</dbReference>
<dbReference type="GO" id="GO:0003677">
    <property type="term" value="F:DNA binding"/>
    <property type="evidence" value="ECO:0007669"/>
    <property type="project" value="InterPro"/>
</dbReference>
<dbReference type="InterPro" id="IPR027417">
    <property type="entry name" value="P-loop_NTPase"/>
</dbReference>
<dbReference type="InterPro" id="IPR000212">
    <property type="entry name" value="DNA_helicase_UvrD/REP"/>
</dbReference>
<dbReference type="Pfam" id="PF13361">
    <property type="entry name" value="UvrD_C"/>
    <property type="match status" value="1"/>
</dbReference>
<proteinExistence type="predicted"/>
<dbReference type="EMBL" id="UINC01014237">
    <property type="protein sequence ID" value="SVA60882.1"/>
    <property type="molecule type" value="Genomic_DNA"/>
</dbReference>
<dbReference type="SUPFAM" id="SSF52540">
    <property type="entry name" value="P-loop containing nucleoside triphosphate hydrolases"/>
    <property type="match status" value="1"/>
</dbReference>
<dbReference type="CDD" id="cd18807">
    <property type="entry name" value="SF1_C_UvrD"/>
    <property type="match status" value="1"/>
</dbReference>
<evidence type="ECO:0000313" key="6">
    <source>
        <dbReference type="EMBL" id="SVA60882.1"/>
    </source>
</evidence>
<keyword evidence="4" id="KW-0067">ATP-binding</keyword>
<dbReference type="GO" id="GO:0033202">
    <property type="term" value="C:DNA helicase complex"/>
    <property type="evidence" value="ECO:0007669"/>
    <property type="project" value="TreeGrafter"/>
</dbReference>
<reference evidence="6" key="1">
    <citation type="submission" date="2018-05" db="EMBL/GenBank/DDBJ databases">
        <authorList>
            <person name="Lanie J.A."/>
            <person name="Ng W.-L."/>
            <person name="Kazmierczak K.M."/>
            <person name="Andrzejewski T.M."/>
            <person name="Davidsen T.M."/>
            <person name="Wayne K.J."/>
            <person name="Tettelin H."/>
            <person name="Glass J.I."/>
            <person name="Rusch D."/>
            <person name="Podicherti R."/>
            <person name="Tsui H.-C.T."/>
            <person name="Winkler M.E."/>
        </authorList>
    </citation>
    <scope>NUCLEOTIDE SEQUENCE</scope>
</reference>